<evidence type="ECO:0000256" key="6">
    <source>
        <dbReference type="ARBA" id="ARBA00023027"/>
    </source>
</evidence>
<gene>
    <name evidence="11" type="ORF">PSAL00342_LOCUS5202</name>
</gene>
<dbReference type="InterPro" id="IPR036188">
    <property type="entry name" value="FAD/NAD-bd_sf"/>
</dbReference>
<dbReference type="SUPFAM" id="SSF55424">
    <property type="entry name" value="FAD/NAD-linked reductases, dimerisation (C-terminal) domain"/>
    <property type="match status" value="1"/>
</dbReference>
<keyword evidence="4" id="KW-0274">FAD</keyword>
<feature type="domain" description="Monodehydroascorbate reductase 3-like C-terminal" evidence="10">
    <location>
        <begin position="370"/>
        <end position="453"/>
    </location>
</feature>
<dbReference type="InterPro" id="IPR050446">
    <property type="entry name" value="FAD-oxidoreductase/Apoptosis"/>
</dbReference>
<dbReference type="InterPro" id="IPR048618">
    <property type="entry name" value="MDHAR3-like_C"/>
</dbReference>
<comment type="similarity">
    <text evidence="2">Belongs to the FAD-dependent oxidoreductase family.</text>
</comment>
<dbReference type="EC" id="1.6.5.4" evidence="7"/>
<dbReference type="PANTHER" id="PTHR43557">
    <property type="entry name" value="APOPTOSIS-INDUCING FACTOR 1"/>
    <property type="match status" value="1"/>
</dbReference>
<reference evidence="11" key="1">
    <citation type="submission" date="2021-01" db="EMBL/GenBank/DDBJ databases">
        <authorList>
            <person name="Corre E."/>
            <person name="Pelletier E."/>
            <person name="Niang G."/>
            <person name="Scheremetjew M."/>
            <person name="Finn R."/>
            <person name="Kale V."/>
            <person name="Holt S."/>
            <person name="Cochrane G."/>
            <person name="Meng A."/>
            <person name="Brown T."/>
            <person name="Cohen L."/>
        </authorList>
    </citation>
    <scope>NUCLEOTIDE SEQUENCE</scope>
    <source>
        <strain evidence="11">CCMP1897</strain>
    </source>
</reference>
<dbReference type="GO" id="GO:0016656">
    <property type="term" value="F:monodehydroascorbate reductase (NADH) activity"/>
    <property type="evidence" value="ECO:0007669"/>
    <property type="project" value="UniProtKB-EC"/>
</dbReference>
<sequence length="456" mass="49628">MAVATRAARAWFCRRTSANRRSCTTMSASSYPYVVVGGGNAAGYAAKAFVEAGATDGQVCVLGDEPYVSYERPALSKAYLFPEKPARLPGFHTCVGGGGERQEPEWYAQKGVDFRTRARVVRVDAKAKEVHTAAGDVVKYEKLVMATGARPTDLYKDFKMEGADGTGIYYLRDVADADQIVQGIQTAKQGGGKAVVIGGGYIGLECAAALCLNGLDVTVIFPEDYIMQRIFPKEISEFYEKYYESKGVKFLKGRVISLFSCNESGKICKVNLKDGMELPCDMVVAGVGARPNVEMLQGQVEMEAGGIKVNGQMQSSDPNIFAIGDIAAFPLLCEGGKVQRSEHVVNARLTAAHAVKSIMEPEAKTEYDYLPYFYSRVFDLSWQLYGVNEGDHVMFGTPEEKKFGAYWIRDGKVVGAFMEGGSAEDFENIKKVAKARPAAPSKEDLQSMGPDFASKL</sequence>
<dbReference type="Gene3D" id="3.30.390.30">
    <property type="match status" value="1"/>
</dbReference>
<dbReference type="Pfam" id="PF07992">
    <property type="entry name" value="Pyr_redox_2"/>
    <property type="match status" value="1"/>
</dbReference>
<feature type="region of interest" description="Disordered" evidence="8">
    <location>
        <begin position="437"/>
        <end position="456"/>
    </location>
</feature>
<dbReference type="PANTHER" id="PTHR43557:SF2">
    <property type="entry name" value="RIESKE DOMAIN-CONTAINING PROTEIN-RELATED"/>
    <property type="match status" value="1"/>
</dbReference>
<keyword evidence="6" id="KW-0520">NAD</keyword>
<comment type="cofactor">
    <cofactor evidence="1">
        <name>FAD</name>
        <dbReference type="ChEBI" id="CHEBI:57692"/>
    </cofactor>
</comment>
<feature type="domain" description="FAD/NAD(P)-binding" evidence="9">
    <location>
        <begin position="32"/>
        <end position="348"/>
    </location>
</feature>
<evidence type="ECO:0000256" key="7">
    <source>
        <dbReference type="ARBA" id="ARBA00038920"/>
    </source>
</evidence>
<evidence type="ECO:0000256" key="1">
    <source>
        <dbReference type="ARBA" id="ARBA00001974"/>
    </source>
</evidence>
<evidence type="ECO:0000313" key="11">
    <source>
        <dbReference type="EMBL" id="CAE0611367.1"/>
    </source>
</evidence>
<evidence type="ECO:0000259" key="9">
    <source>
        <dbReference type="Pfam" id="PF07992"/>
    </source>
</evidence>
<evidence type="ECO:0000256" key="5">
    <source>
        <dbReference type="ARBA" id="ARBA00023002"/>
    </source>
</evidence>
<evidence type="ECO:0000256" key="4">
    <source>
        <dbReference type="ARBA" id="ARBA00022827"/>
    </source>
</evidence>
<dbReference type="InterPro" id="IPR023753">
    <property type="entry name" value="FAD/NAD-binding_dom"/>
</dbReference>
<name>A0A7S3UFJ3_9CHLO</name>
<evidence type="ECO:0000256" key="3">
    <source>
        <dbReference type="ARBA" id="ARBA00022630"/>
    </source>
</evidence>
<dbReference type="PRINTS" id="PR00411">
    <property type="entry name" value="PNDRDTASEI"/>
</dbReference>
<proteinExistence type="inferred from homology"/>
<organism evidence="11">
    <name type="scientific">Picocystis salinarum</name>
    <dbReference type="NCBI Taxonomy" id="88271"/>
    <lineage>
        <taxon>Eukaryota</taxon>
        <taxon>Viridiplantae</taxon>
        <taxon>Chlorophyta</taxon>
        <taxon>Picocystophyceae</taxon>
        <taxon>Picocystales</taxon>
        <taxon>Picocystaceae</taxon>
        <taxon>Picocystis</taxon>
    </lineage>
</organism>
<dbReference type="EMBL" id="HBIS01005755">
    <property type="protein sequence ID" value="CAE0611367.1"/>
    <property type="molecule type" value="Transcribed_RNA"/>
</dbReference>
<dbReference type="SUPFAM" id="SSF51905">
    <property type="entry name" value="FAD/NAD(P)-binding domain"/>
    <property type="match status" value="2"/>
</dbReference>
<evidence type="ECO:0000259" key="10">
    <source>
        <dbReference type="Pfam" id="PF21791"/>
    </source>
</evidence>
<protein>
    <recommendedName>
        <fullName evidence="7">monodehydroascorbate reductase (NADH)</fullName>
        <ecNumber evidence="7">1.6.5.4</ecNumber>
    </recommendedName>
</protein>
<dbReference type="AlphaFoldDB" id="A0A7S3UFJ3"/>
<keyword evidence="3" id="KW-0285">Flavoprotein</keyword>
<keyword evidence="5" id="KW-0560">Oxidoreductase</keyword>
<dbReference type="InterPro" id="IPR016156">
    <property type="entry name" value="FAD/NAD-linked_Rdtase_dimer_sf"/>
</dbReference>
<evidence type="ECO:0000256" key="2">
    <source>
        <dbReference type="ARBA" id="ARBA00006442"/>
    </source>
</evidence>
<accession>A0A7S3UFJ3</accession>
<dbReference type="GO" id="GO:0005737">
    <property type="term" value="C:cytoplasm"/>
    <property type="evidence" value="ECO:0007669"/>
    <property type="project" value="TreeGrafter"/>
</dbReference>
<dbReference type="Pfam" id="PF21791">
    <property type="entry name" value="MDHAR3-like_C"/>
    <property type="match status" value="1"/>
</dbReference>
<evidence type="ECO:0000256" key="8">
    <source>
        <dbReference type="SAM" id="MobiDB-lite"/>
    </source>
</evidence>
<dbReference type="Gene3D" id="3.50.50.60">
    <property type="entry name" value="FAD/NAD(P)-binding domain"/>
    <property type="match status" value="2"/>
</dbReference>
<dbReference type="PRINTS" id="PR00368">
    <property type="entry name" value="FADPNR"/>
</dbReference>